<keyword evidence="2" id="KW-0238">DNA-binding</keyword>
<dbReference type="Pfam" id="PF20240">
    <property type="entry name" value="DUF6597"/>
    <property type="match status" value="1"/>
</dbReference>
<dbReference type="PANTHER" id="PTHR46796:SF15">
    <property type="entry name" value="BLL1074 PROTEIN"/>
    <property type="match status" value="1"/>
</dbReference>
<evidence type="ECO:0000256" key="1">
    <source>
        <dbReference type="ARBA" id="ARBA00023015"/>
    </source>
</evidence>
<dbReference type="GO" id="GO:0043565">
    <property type="term" value="F:sequence-specific DNA binding"/>
    <property type="evidence" value="ECO:0007669"/>
    <property type="project" value="InterPro"/>
</dbReference>
<dbReference type="InterPro" id="IPR050204">
    <property type="entry name" value="AraC_XylS_family_regulators"/>
</dbReference>
<dbReference type="InterPro" id="IPR018060">
    <property type="entry name" value="HTH_AraC"/>
</dbReference>
<dbReference type="KEGG" id="nhu:H0264_29845"/>
<keyword evidence="1" id="KW-0805">Transcription regulation</keyword>
<organism evidence="5 6">
    <name type="scientific">Nocardia huaxiensis</name>
    <dbReference type="NCBI Taxonomy" id="2755382"/>
    <lineage>
        <taxon>Bacteria</taxon>
        <taxon>Bacillati</taxon>
        <taxon>Actinomycetota</taxon>
        <taxon>Actinomycetes</taxon>
        <taxon>Mycobacteriales</taxon>
        <taxon>Nocardiaceae</taxon>
        <taxon>Nocardia</taxon>
    </lineage>
</organism>
<reference evidence="5 6" key="1">
    <citation type="submission" date="2020-07" db="EMBL/GenBank/DDBJ databases">
        <authorList>
            <person name="Zhuang K."/>
            <person name="Ran Y."/>
        </authorList>
    </citation>
    <scope>NUCLEOTIDE SEQUENCE [LARGE SCALE GENOMIC DNA]</scope>
    <source>
        <strain evidence="5 6">WCH-YHL-001</strain>
    </source>
</reference>
<dbReference type="PROSITE" id="PS00041">
    <property type="entry name" value="HTH_ARAC_FAMILY_1"/>
    <property type="match status" value="1"/>
</dbReference>
<evidence type="ECO:0000256" key="3">
    <source>
        <dbReference type="ARBA" id="ARBA00023163"/>
    </source>
</evidence>
<protein>
    <submittedName>
        <fullName evidence="5">AraC family transcriptional regulator</fullName>
    </submittedName>
</protein>
<dbReference type="Proteomes" id="UP000515512">
    <property type="component" value="Chromosome"/>
</dbReference>
<gene>
    <name evidence="5" type="ORF">H0264_29845</name>
</gene>
<dbReference type="EMBL" id="CP059399">
    <property type="protein sequence ID" value="QLY34759.1"/>
    <property type="molecule type" value="Genomic_DNA"/>
</dbReference>
<dbReference type="InterPro" id="IPR018062">
    <property type="entry name" value="HTH_AraC-typ_CS"/>
</dbReference>
<evidence type="ECO:0000256" key="2">
    <source>
        <dbReference type="ARBA" id="ARBA00023125"/>
    </source>
</evidence>
<dbReference type="PANTHER" id="PTHR46796">
    <property type="entry name" value="HTH-TYPE TRANSCRIPTIONAL ACTIVATOR RHAS-RELATED"/>
    <property type="match status" value="1"/>
</dbReference>
<dbReference type="Gene3D" id="1.10.10.60">
    <property type="entry name" value="Homeodomain-like"/>
    <property type="match status" value="1"/>
</dbReference>
<name>A0A7D6ZMC2_9NOCA</name>
<evidence type="ECO:0000313" key="6">
    <source>
        <dbReference type="Proteomes" id="UP000515512"/>
    </source>
</evidence>
<evidence type="ECO:0000259" key="4">
    <source>
        <dbReference type="PROSITE" id="PS01124"/>
    </source>
</evidence>
<evidence type="ECO:0000313" key="5">
    <source>
        <dbReference type="EMBL" id="QLY34759.1"/>
    </source>
</evidence>
<dbReference type="AlphaFoldDB" id="A0A7D6ZMC2"/>
<dbReference type="SMART" id="SM00342">
    <property type="entry name" value="HTH_ARAC"/>
    <property type="match status" value="1"/>
</dbReference>
<dbReference type="InterPro" id="IPR046532">
    <property type="entry name" value="DUF6597"/>
</dbReference>
<feature type="domain" description="HTH araC/xylS-type" evidence="4">
    <location>
        <begin position="150"/>
        <end position="247"/>
    </location>
</feature>
<dbReference type="SUPFAM" id="SSF46689">
    <property type="entry name" value="Homeodomain-like"/>
    <property type="match status" value="1"/>
</dbReference>
<proteinExistence type="predicted"/>
<keyword evidence="6" id="KW-1185">Reference proteome</keyword>
<accession>A0A7D6ZMC2</accession>
<dbReference type="Pfam" id="PF12833">
    <property type="entry name" value="HTH_18"/>
    <property type="match status" value="1"/>
</dbReference>
<sequence length="272" mass="29511">MTAEQLEQSTTPPESLRPWITEIGHIPTVTDLTAPFTHVPAAVTTVVLRTEQSGRRDALVLGPRTRATYAQTDAPARCTRLRLAPGATQSLLGLPAADLTDRVLRLAEVPGPAAGLAAELAELEAFEAIRFLEEILPQRLSENPTAREHRRLLDSAVTAMATGTAPVSALATGLAVSERQLRNLFTAGVGVSPKHYARITRIRQVLASAGNTPWSDIAASTGYYDQSHMTADFRSLMGVTPDRFFQGRLPAPTACRTVTSESRHRRVRRSRS</sequence>
<keyword evidence="3" id="KW-0804">Transcription</keyword>
<dbReference type="InterPro" id="IPR009057">
    <property type="entry name" value="Homeodomain-like_sf"/>
</dbReference>
<dbReference type="PROSITE" id="PS01124">
    <property type="entry name" value="HTH_ARAC_FAMILY_2"/>
    <property type="match status" value="1"/>
</dbReference>
<dbReference type="GO" id="GO:0003700">
    <property type="term" value="F:DNA-binding transcription factor activity"/>
    <property type="evidence" value="ECO:0007669"/>
    <property type="project" value="InterPro"/>
</dbReference>